<evidence type="ECO:0000256" key="8">
    <source>
        <dbReference type="ARBA" id="ARBA00023136"/>
    </source>
</evidence>
<dbReference type="PANTHER" id="PTHR24291">
    <property type="entry name" value="CYTOCHROME P450 FAMILY 4"/>
    <property type="match status" value="1"/>
</dbReference>
<accession>A0A8X6HJE4</accession>
<dbReference type="PANTHER" id="PTHR24291:SF189">
    <property type="entry name" value="CYTOCHROME P450 4C3-RELATED"/>
    <property type="match status" value="1"/>
</dbReference>
<keyword evidence="7" id="KW-0503">Monooxygenase</keyword>
<keyword evidence="4" id="KW-0349">Heme</keyword>
<organism evidence="9 10">
    <name type="scientific">Trichonephila clavata</name>
    <name type="common">Joro spider</name>
    <name type="synonym">Nephila clavata</name>
    <dbReference type="NCBI Taxonomy" id="2740835"/>
    <lineage>
        <taxon>Eukaryota</taxon>
        <taxon>Metazoa</taxon>
        <taxon>Ecdysozoa</taxon>
        <taxon>Arthropoda</taxon>
        <taxon>Chelicerata</taxon>
        <taxon>Arachnida</taxon>
        <taxon>Araneae</taxon>
        <taxon>Araneomorphae</taxon>
        <taxon>Entelegynae</taxon>
        <taxon>Araneoidea</taxon>
        <taxon>Nephilidae</taxon>
        <taxon>Trichonephila</taxon>
    </lineage>
</organism>
<dbReference type="GO" id="GO:0016705">
    <property type="term" value="F:oxidoreductase activity, acting on paired donors, with incorporation or reduction of molecular oxygen"/>
    <property type="evidence" value="ECO:0007669"/>
    <property type="project" value="InterPro"/>
</dbReference>
<dbReference type="SUPFAM" id="SSF48264">
    <property type="entry name" value="Cytochrome P450"/>
    <property type="match status" value="1"/>
</dbReference>
<dbReference type="EMBL" id="BMAO01028470">
    <property type="protein sequence ID" value="GFR24962.1"/>
    <property type="molecule type" value="Genomic_DNA"/>
</dbReference>
<evidence type="ECO:0008006" key="11">
    <source>
        <dbReference type="Google" id="ProtNLM"/>
    </source>
</evidence>
<reference evidence="9" key="1">
    <citation type="submission" date="2020-07" db="EMBL/GenBank/DDBJ databases">
        <title>Multicomponent nature underlies the extraordinary mechanical properties of spider dragline silk.</title>
        <authorList>
            <person name="Kono N."/>
            <person name="Nakamura H."/>
            <person name="Mori M."/>
            <person name="Yoshida Y."/>
            <person name="Ohtoshi R."/>
            <person name="Malay A.D."/>
            <person name="Moran D.A.P."/>
            <person name="Tomita M."/>
            <person name="Numata K."/>
            <person name="Arakawa K."/>
        </authorList>
    </citation>
    <scope>NUCLEOTIDE SEQUENCE</scope>
</reference>
<dbReference type="Pfam" id="PF00067">
    <property type="entry name" value="p450"/>
    <property type="match status" value="1"/>
</dbReference>
<dbReference type="GO" id="GO:0005506">
    <property type="term" value="F:iron ion binding"/>
    <property type="evidence" value="ECO:0007669"/>
    <property type="project" value="InterPro"/>
</dbReference>
<comment type="subcellular location">
    <subcellularLocation>
        <location evidence="2">Endoplasmic reticulum membrane</location>
    </subcellularLocation>
</comment>
<comment type="caution">
    <text evidence="9">The sequence shown here is derived from an EMBL/GenBank/DDBJ whole genome shotgun (WGS) entry which is preliminary data.</text>
</comment>
<dbReference type="AlphaFoldDB" id="A0A8X6HJE4"/>
<evidence type="ECO:0000256" key="7">
    <source>
        <dbReference type="ARBA" id="ARBA00023033"/>
    </source>
</evidence>
<dbReference type="GO" id="GO:0020037">
    <property type="term" value="F:heme binding"/>
    <property type="evidence" value="ECO:0007669"/>
    <property type="project" value="InterPro"/>
</dbReference>
<keyword evidence="4" id="KW-0479">Metal-binding</keyword>
<comment type="cofactor">
    <cofactor evidence="1">
        <name>heme</name>
        <dbReference type="ChEBI" id="CHEBI:30413"/>
    </cofactor>
</comment>
<evidence type="ECO:0000256" key="1">
    <source>
        <dbReference type="ARBA" id="ARBA00001971"/>
    </source>
</evidence>
<keyword evidence="7" id="KW-0560">Oxidoreductase</keyword>
<keyword evidence="10" id="KW-1185">Reference proteome</keyword>
<feature type="non-terminal residue" evidence="9">
    <location>
        <position position="1"/>
    </location>
</feature>
<protein>
    <recommendedName>
        <fullName evidence="11">Cytochrome P450</fullName>
    </recommendedName>
</protein>
<dbReference type="InterPro" id="IPR050196">
    <property type="entry name" value="Cytochrome_P450_Monoox"/>
</dbReference>
<evidence type="ECO:0000256" key="5">
    <source>
        <dbReference type="ARBA" id="ARBA00022824"/>
    </source>
</evidence>
<evidence type="ECO:0000256" key="3">
    <source>
        <dbReference type="ARBA" id="ARBA00010617"/>
    </source>
</evidence>
<keyword evidence="5" id="KW-0256">Endoplasmic reticulum</keyword>
<dbReference type="Proteomes" id="UP000887116">
    <property type="component" value="Unassembled WGS sequence"/>
</dbReference>
<proteinExistence type="inferred from homology"/>
<name>A0A8X6HJE4_TRICU</name>
<keyword evidence="6" id="KW-0408">Iron</keyword>
<evidence type="ECO:0000256" key="2">
    <source>
        <dbReference type="ARBA" id="ARBA00004586"/>
    </source>
</evidence>
<sequence>EAMKSKKSLEKSWVYCMLRPLVGSSFFICPYGEWKLRRKLLTPSFHSDMLRDYLSVFNEQSQKLMRSFKSEIKKEFTFIEESIYMCTLNTICEYVTEICRNNCLPLQASSDVASLSSDGVITMARNILGKELTNSQIHAQTLKSLCK</sequence>
<dbReference type="InterPro" id="IPR001128">
    <property type="entry name" value="Cyt_P450"/>
</dbReference>
<gene>
    <name evidence="9" type="ORF">TNCT_149981</name>
</gene>
<dbReference type="GO" id="GO:0004497">
    <property type="term" value="F:monooxygenase activity"/>
    <property type="evidence" value="ECO:0007669"/>
    <property type="project" value="UniProtKB-KW"/>
</dbReference>
<evidence type="ECO:0000313" key="9">
    <source>
        <dbReference type="EMBL" id="GFR24962.1"/>
    </source>
</evidence>
<keyword evidence="8" id="KW-0472">Membrane</keyword>
<dbReference type="OrthoDB" id="6434953at2759"/>
<evidence type="ECO:0000256" key="4">
    <source>
        <dbReference type="ARBA" id="ARBA00022617"/>
    </source>
</evidence>
<dbReference type="Gene3D" id="1.10.630.10">
    <property type="entry name" value="Cytochrome P450"/>
    <property type="match status" value="1"/>
</dbReference>
<comment type="similarity">
    <text evidence="3">Belongs to the cytochrome P450 family.</text>
</comment>
<evidence type="ECO:0000313" key="10">
    <source>
        <dbReference type="Proteomes" id="UP000887116"/>
    </source>
</evidence>
<dbReference type="InterPro" id="IPR036396">
    <property type="entry name" value="Cyt_P450_sf"/>
</dbReference>
<evidence type="ECO:0000256" key="6">
    <source>
        <dbReference type="ARBA" id="ARBA00023004"/>
    </source>
</evidence>
<dbReference type="GO" id="GO:0005789">
    <property type="term" value="C:endoplasmic reticulum membrane"/>
    <property type="evidence" value="ECO:0007669"/>
    <property type="project" value="UniProtKB-SubCell"/>
</dbReference>